<accession>A0ABT0MK69</accession>
<dbReference type="Gene3D" id="3.40.50.300">
    <property type="entry name" value="P-loop containing nucleotide triphosphate hydrolases"/>
    <property type="match status" value="1"/>
</dbReference>
<keyword evidence="1" id="KW-0418">Kinase</keyword>
<keyword evidence="2" id="KW-1185">Reference proteome</keyword>
<dbReference type="SUPFAM" id="SSF52540">
    <property type="entry name" value="P-loop containing nucleoside triphosphate hydrolases"/>
    <property type="match status" value="1"/>
</dbReference>
<dbReference type="EMBL" id="JAMBEP010000002">
    <property type="protein sequence ID" value="MCL1635280.1"/>
    <property type="molecule type" value="Genomic_DNA"/>
</dbReference>
<dbReference type="RefSeq" id="WP_249474691.1">
    <property type="nucleotide sequence ID" value="NZ_JAMBEP010000002.1"/>
</dbReference>
<gene>
    <name evidence="1" type="ORF">M2650_11650</name>
</gene>
<keyword evidence="1" id="KW-0808">Transferase</keyword>
<name>A0ABT0MK69_9GAMM</name>
<organism evidence="1 2">
    <name type="scientific">Luteimonas galliterrae</name>
    <dbReference type="NCBI Taxonomy" id="2940486"/>
    <lineage>
        <taxon>Bacteria</taxon>
        <taxon>Pseudomonadati</taxon>
        <taxon>Pseudomonadota</taxon>
        <taxon>Gammaproteobacteria</taxon>
        <taxon>Lysobacterales</taxon>
        <taxon>Lysobacteraceae</taxon>
        <taxon>Luteimonas</taxon>
    </lineage>
</organism>
<evidence type="ECO:0000313" key="1">
    <source>
        <dbReference type="EMBL" id="MCL1635280.1"/>
    </source>
</evidence>
<proteinExistence type="predicted"/>
<dbReference type="InterPro" id="IPR027417">
    <property type="entry name" value="P-loop_NTPase"/>
</dbReference>
<dbReference type="GO" id="GO:0016301">
    <property type="term" value="F:kinase activity"/>
    <property type="evidence" value="ECO:0007669"/>
    <property type="project" value="UniProtKB-KW"/>
</dbReference>
<reference evidence="1 2" key="1">
    <citation type="submission" date="2022-05" db="EMBL/GenBank/DDBJ databases">
        <title>Luteimonas sp. SX5, whole genome shotgun sequencing project.</title>
        <authorList>
            <person name="Zhao G."/>
            <person name="Shen L."/>
        </authorList>
    </citation>
    <scope>NUCLEOTIDE SEQUENCE [LARGE SCALE GENOMIC DNA]</scope>
    <source>
        <strain evidence="1 2">SX5</strain>
    </source>
</reference>
<evidence type="ECO:0000313" key="2">
    <source>
        <dbReference type="Proteomes" id="UP001431217"/>
    </source>
</evidence>
<sequence>MSAPLHPAPPAGFAPAFVASVLDDALAHGSRVYGIGGLQGSGKSTLAAQVAALAGSRGRRVAVVSIDDFYLTRAQRLQLAHGTHPLLATRGPPGTHDLALAGETLHALSGGAPCALPAFDKIADDRRPASGWTRAQDYDFAILDGWFLKTPPQTETELREPVNALELAEDADGVWRRYCNDALGRDYPAIWARIDRLLWLHGPGFDIVPQWRWQQELALQASDPARTAMSRAQLERFVQHFERVGRQAWRTLPGIADWTVQLDDRRRPAVPPPLKKGD</sequence>
<dbReference type="PANTHER" id="PTHR10285">
    <property type="entry name" value="URIDINE KINASE"/>
    <property type="match status" value="1"/>
</dbReference>
<dbReference type="Proteomes" id="UP001431217">
    <property type="component" value="Unassembled WGS sequence"/>
</dbReference>
<comment type="caution">
    <text evidence="1">The sequence shown here is derived from an EMBL/GenBank/DDBJ whole genome shotgun (WGS) entry which is preliminary data.</text>
</comment>
<protein>
    <submittedName>
        <fullName evidence="1">Kinase</fullName>
    </submittedName>
</protein>